<dbReference type="PANTHER" id="PTHR43280">
    <property type="entry name" value="ARAC-FAMILY TRANSCRIPTIONAL REGULATOR"/>
    <property type="match status" value="1"/>
</dbReference>
<evidence type="ECO:0000313" key="6">
    <source>
        <dbReference type="Proteomes" id="UP000198642"/>
    </source>
</evidence>
<name>A0A1I0WKT4_9BACI</name>
<dbReference type="SMART" id="SM00342">
    <property type="entry name" value="HTH_ARAC"/>
    <property type="match status" value="1"/>
</dbReference>
<protein>
    <submittedName>
        <fullName evidence="5">Helix-turn-helix domain-containing protein</fullName>
    </submittedName>
</protein>
<dbReference type="SUPFAM" id="SSF46689">
    <property type="entry name" value="Homeodomain-like"/>
    <property type="match status" value="1"/>
</dbReference>
<reference evidence="5 6" key="1">
    <citation type="submission" date="2016-10" db="EMBL/GenBank/DDBJ databases">
        <authorList>
            <person name="de Groot N.N."/>
        </authorList>
    </citation>
    <scope>NUCLEOTIDE SEQUENCE [LARGE SCALE GENOMIC DNA]</scope>
    <source>
        <strain evidence="5 6">CGMCC 1.3702</strain>
    </source>
</reference>
<evidence type="ECO:0000313" key="5">
    <source>
        <dbReference type="EMBL" id="SFA89362.1"/>
    </source>
</evidence>
<dbReference type="AlphaFoldDB" id="A0A1I0WKT4"/>
<dbReference type="Proteomes" id="UP000198642">
    <property type="component" value="Unassembled WGS sequence"/>
</dbReference>
<dbReference type="Pfam" id="PF20240">
    <property type="entry name" value="DUF6597"/>
    <property type="match status" value="1"/>
</dbReference>
<organism evidence="5 6">
    <name type="scientific">Lentibacillus halodurans</name>
    <dbReference type="NCBI Taxonomy" id="237679"/>
    <lineage>
        <taxon>Bacteria</taxon>
        <taxon>Bacillati</taxon>
        <taxon>Bacillota</taxon>
        <taxon>Bacilli</taxon>
        <taxon>Bacillales</taxon>
        <taxon>Bacillaceae</taxon>
        <taxon>Lentibacillus</taxon>
    </lineage>
</organism>
<evidence type="ECO:0000259" key="4">
    <source>
        <dbReference type="PROSITE" id="PS01124"/>
    </source>
</evidence>
<dbReference type="EMBL" id="FOJW01000003">
    <property type="protein sequence ID" value="SFA89362.1"/>
    <property type="molecule type" value="Genomic_DNA"/>
</dbReference>
<accession>A0A1I0WKT4</accession>
<feature type="domain" description="HTH araC/xylS-type" evidence="4">
    <location>
        <begin position="168"/>
        <end position="270"/>
    </location>
</feature>
<keyword evidence="3" id="KW-0804">Transcription</keyword>
<dbReference type="STRING" id="237679.SAMN04488072_103114"/>
<dbReference type="RefSeq" id="WP_090234500.1">
    <property type="nucleotide sequence ID" value="NZ_FOJW01000003.1"/>
</dbReference>
<keyword evidence="1" id="KW-0805">Transcription regulation</keyword>
<keyword evidence="2" id="KW-0238">DNA-binding</keyword>
<evidence type="ECO:0000256" key="1">
    <source>
        <dbReference type="ARBA" id="ARBA00023015"/>
    </source>
</evidence>
<sequence>MEYYVPLQPPILQKELLDSRYQYREYLPNKFLESYVACYWTVDYDSLEQNKLHRIIPDGCADIIFDLRSSSIYKGAFVVGLMTEFETINLTQKYSFFGIRFYLDTVHHFLRHPVSDFIENHVFLEDVWGREAAFLTEEITSANGISNMIERVELKLMRFLQLSNLKSNYLLQMGLKYIYANKGIISIRSLGEKLSYSERNIRRVFNKELGISPKELSDIIRFQNLLQELYNSNQYSFTNIVIKYGYFDQAHFINNFKRYYGMSPNQVFKKNRFSM</sequence>
<dbReference type="Gene3D" id="1.10.10.60">
    <property type="entry name" value="Homeodomain-like"/>
    <property type="match status" value="1"/>
</dbReference>
<dbReference type="GO" id="GO:0003700">
    <property type="term" value="F:DNA-binding transcription factor activity"/>
    <property type="evidence" value="ECO:0007669"/>
    <property type="project" value="InterPro"/>
</dbReference>
<evidence type="ECO:0000256" key="3">
    <source>
        <dbReference type="ARBA" id="ARBA00023163"/>
    </source>
</evidence>
<dbReference type="PANTHER" id="PTHR43280:SF2">
    <property type="entry name" value="HTH-TYPE TRANSCRIPTIONAL REGULATOR EXSA"/>
    <property type="match status" value="1"/>
</dbReference>
<dbReference type="OrthoDB" id="323290at2"/>
<dbReference type="InterPro" id="IPR046532">
    <property type="entry name" value="DUF6597"/>
</dbReference>
<proteinExistence type="predicted"/>
<dbReference type="InterPro" id="IPR018060">
    <property type="entry name" value="HTH_AraC"/>
</dbReference>
<dbReference type="Pfam" id="PF12833">
    <property type="entry name" value="HTH_18"/>
    <property type="match status" value="1"/>
</dbReference>
<dbReference type="InterPro" id="IPR009057">
    <property type="entry name" value="Homeodomain-like_sf"/>
</dbReference>
<dbReference type="PROSITE" id="PS01124">
    <property type="entry name" value="HTH_ARAC_FAMILY_2"/>
    <property type="match status" value="1"/>
</dbReference>
<keyword evidence="6" id="KW-1185">Reference proteome</keyword>
<dbReference type="GO" id="GO:0043565">
    <property type="term" value="F:sequence-specific DNA binding"/>
    <property type="evidence" value="ECO:0007669"/>
    <property type="project" value="InterPro"/>
</dbReference>
<evidence type="ECO:0000256" key="2">
    <source>
        <dbReference type="ARBA" id="ARBA00023125"/>
    </source>
</evidence>
<gene>
    <name evidence="5" type="ORF">SAMN04488072_103114</name>
</gene>